<sequence length="93" mass="11164">MISERYESLREALTQQERALEYYQTGGNSLADELLRMAQSSFKHGEIDYFQYILTLKNAYQLKVEHLQSLNSYNQTLLQLHYLMWEDNFDTQF</sequence>
<dbReference type="SUPFAM" id="SSF56954">
    <property type="entry name" value="Outer membrane efflux proteins (OEP)"/>
    <property type="match status" value="1"/>
</dbReference>
<evidence type="ECO:0000313" key="4">
    <source>
        <dbReference type="Proteomes" id="UP001208692"/>
    </source>
</evidence>
<gene>
    <name evidence="1" type="ORF">RCZ15_07960</name>
    <name evidence="2" type="ORF">RCZ16_13030</name>
</gene>
<keyword evidence="4" id="KW-1185">Reference proteome</keyword>
<dbReference type="Proteomes" id="UP001207736">
    <property type="component" value="Unassembled WGS sequence"/>
</dbReference>
<dbReference type="EMBL" id="BQKA01000013">
    <property type="protein sequence ID" value="GJM49821.1"/>
    <property type="molecule type" value="Genomic_DNA"/>
</dbReference>
<dbReference type="AlphaFoldDB" id="A0AAV5AWW3"/>
<dbReference type="RefSeq" id="WP_264846824.1">
    <property type="nucleotide sequence ID" value="NZ_BPMA01000031.1"/>
</dbReference>
<dbReference type="EMBL" id="BQKB01000023">
    <property type="protein sequence ID" value="GJM52986.1"/>
    <property type="molecule type" value="Genomic_DNA"/>
</dbReference>
<accession>A0AAV5AWW3</accession>
<evidence type="ECO:0000313" key="3">
    <source>
        <dbReference type="Proteomes" id="UP001207736"/>
    </source>
</evidence>
<protein>
    <recommendedName>
        <fullName evidence="5">TolC family protein</fullName>
    </recommendedName>
</protein>
<evidence type="ECO:0000313" key="1">
    <source>
        <dbReference type="EMBL" id="GJM49821.1"/>
    </source>
</evidence>
<reference evidence="1 4" key="1">
    <citation type="submission" date="2021-11" db="EMBL/GenBank/DDBJ databases">
        <title>Draft genome sequence of Capnocytophaga sp. strain KC07075 isolated from cat oral cavity.</title>
        <authorList>
            <person name="Suzuki M."/>
            <person name="Imaoka K."/>
            <person name="Kimura M."/>
            <person name="Morikawa S."/>
            <person name="Maeda K."/>
        </authorList>
    </citation>
    <scope>NUCLEOTIDE SEQUENCE</scope>
    <source>
        <strain evidence="1">KC07075</strain>
        <strain evidence="2 4">KC07079</strain>
    </source>
</reference>
<organism evidence="1 3">
    <name type="scientific">Capnocytophaga catalasegens</name>
    <dbReference type="NCBI Taxonomy" id="1004260"/>
    <lineage>
        <taxon>Bacteria</taxon>
        <taxon>Pseudomonadati</taxon>
        <taxon>Bacteroidota</taxon>
        <taxon>Flavobacteriia</taxon>
        <taxon>Flavobacteriales</taxon>
        <taxon>Flavobacteriaceae</taxon>
        <taxon>Capnocytophaga</taxon>
    </lineage>
</organism>
<name>A0AAV5AWW3_9FLAO</name>
<dbReference type="GO" id="GO:0015562">
    <property type="term" value="F:efflux transmembrane transporter activity"/>
    <property type="evidence" value="ECO:0007669"/>
    <property type="project" value="InterPro"/>
</dbReference>
<dbReference type="Gene3D" id="1.20.1600.10">
    <property type="entry name" value="Outer membrane efflux proteins (OEP)"/>
    <property type="match status" value="1"/>
</dbReference>
<evidence type="ECO:0000313" key="2">
    <source>
        <dbReference type="EMBL" id="GJM52986.1"/>
    </source>
</evidence>
<proteinExistence type="predicted"/>
<comment type="caution">
    <text evidence="1">The sequence shown here is derived from an EMBL/GenBank/DDBJ whole genome shotgun (WGS) entry which is preliminary data.</text>
</comment>
<evidence type="ECO:0008006" key="5">
    <source>
        <dbReference type="Google" id="ProtNLM"/>
    </source>
</evidence>
<dbReference type="Proteomes" id="UP001208692">
    <property type="component" value="Unassembled WGS sequence"/>
</dbReference>